<dbReference type="EMBL" id="BMKR01000008">
    <property type="protein sequence ID" value="GGF78290.1"/>
    <property type="molecule type" value="Genomic_DNA"/>
</dbReference>
<gene>
    <name evidence="2" type="ORF">GCM10010912_24170</name>
</gene>
<accession>A0A917FHE1</accession>
<sequence>MSSLIYIIAVILFAIVTNVNKAKKNKDKGNPPSGMPTFGGGGDQPLRRNLRRVGGQDSERSGLPAPAADGGSGRTPFEEGRDTVSPPVWAQRSPSPDMETGEGVSYEHRQEEDGVEARIQSMKAEVERVNAAFDQVAGADPVLLHQDQGKPSGSAGRRALAGDRESLRNGLIWAEVLGPPRSRQSHFSRRQG</sequence>
<protein>
    <submittedName>
        <fullName evidence="2">Uncharacterized protein</fullName>
    </submittedName>
</protein>
<feature type="region of interest" description="Disordered" evidence="1">
    <location>
        <begin position="23"/>
        <end position="113"/>
    </location>
</feature>
<evidence type="ECO:0000313" key="2">
    <source>
        <dbReference type="EMBL" id="GGF78290.1"/>
    </source>
</evidence>
<evidence type="ECO:0000313" key="3">
    <source>
        <dbReference type="Proteomes" id="UP000637643"/>
    </source>
</evidence>
<reference evidence="2" key="2">
    <citation type="submission" date="2020-09" db="EMBL/GenBank/DDBJ databases">
        <authorList>
            <person name="Sun Q."/>
            <person name="Zhou Y."/>
        </authorList>
    </citation>
    <scope>NUCLEOTIDE SEQUENCE</scope>
    <source>
        <strain evidence="2">CGMCC 1.16134</strain>
    </source>
</reference>
<comment type="caution">
    <text evidence="2">The sequence shown here is derived from an EMBL/GenBank/DDBJ whole genome shotgun (WGS) entry which is preliminary data.</text>
</comment>
<feature type="region of interest" description="Disordered" evidence="1">
    <location>
        <begin position="142"/>
        <end position="164"/>
    </location>
</feature>
<reference evidence="2" key="1">
    <citation type="journal article" date="2014" name="Int. J. Syst. Evol. Microbiol.">
        <title>Complete genome sequence of Corynebacterium casei LMG S-19264T (=DSM 44701T), isolated from a smear-ripened cheese.</title>
        <authorList>
            <consortium name="US DOE Joint Genome Institute (JGI-PGF)"/>
            <person name="Walter F."/>
            <person name="Albersmeier A."/>
            <person name="Kalinowski J."/>
            <person name="Ruckert C."/>
        </authorList>
    </citation>
    <scope>NUCLEOTIDE SEQUENCE</scope>
    <source>
        <strain evidence="2">CGMCC 1.16134</strain>
    </source>
</reference>
<dbReference type="AlphaFoldDB" id="A0A917FHE1"/>
<dbReference type="RefSeq" id="WP_189025105.1">
    <property type="nucleotide sequence ID" value="NZ_BMKR01000008.1"/>
</dbReference>
<name>A0A917FHE1_9BACL</name>
<keyword evidence="3" id="KW-1185">Reference proteome</keyword>
<organism evidence="2 3">
    <name type="scientific">Paenibacillus albidus</name>
    <dbReference type="NCBI Taxonomy" id="2041023"/>
    <lineage>
        <taxon>Bacteria</taxon>
        <taxon>Bacillati</taxon>
        <taxon>Bacillota</taxon>
        <taxon>Bacilli</taxon>
        <taxon>Bacillales</taxon>
        <taxon>Paenibacillaceae</taxon>
        <taxon>Paenibacillus</taxon>
    </lineage>
</organism>
<evidence type="ECO:0000256" key="1">
    <source>
        <dbReference type="SAM" id="MobiDB-lite"/>
    </source>
</evidence>
<proteinExistence type="predicted"/>
<dbReference type="Proteomes" id="UP000637643">
    <property type="component" value="Unassembled WGS sequence"/>
</dbReference>